<feature type="domain" description="Type I restriction modification DNA specificity" evidence="4">
    <location>
        <begin position="231"/>
        <end position="347"/>
    </location>
</feature>
<comment type="caution">
    <text evidence="5">The sequence shown here is derived from an EMBL/GenBank/DDBJ whole genome shotgun (WGS) entry which is preliminary data.</text>
</comment>
<gene>
    <name evidence="5" type="ORF">EGW70_10385</name>
</gene>
<dbReference type="Gene3D" id="3.90.220.20">
    <property type="entry name" value="DNA methylase specificity domains"/>
    <property type="match status" value="2"/>
</dbReference>
<feature type="domain" description="Type I restriction modification DNA specificity" evidence="4">
    <location>
        <begin position="3"/>
        <end position="174"/>
    </location>
</feature>
<dbReference type="EMBL" id="RKOR01000030">
    <property type="protein sequence ID" value="ROY48533.1"/>
    <property type="molecule type" value="Genomic_DNA"/>
</dbReference>
<dbReference type="AlphaFoldDB" id="A0A3N3RYE3"/>
<dbReference type="PANTHER" id="PTHR30408">
    <property type="entry name" value="TYPE-1 RESTRICTION ENZYME ECOKI SPECIFICITY PROTEIN"/>
    <property type="match status" value="1"/>
</dbReference>
<evidence type="ECO:0000313" key="5">
    <source>
        <dbReference type="EMBL" id="ROY48533.1"/>
    </source>
</evidence>
<dbReference type="PANTHER" id="PTHR30408:SF13">
    <property type="entry name" value="TYPE I RESTRICTION ENZYME HINDI SPECIFICITY SUBUNIT"/>
    <property type="match status" value="1"/>
</dbReference>
<evidence type="ECO:0000313" key="6">
    <source>
        <dbReference type="Proteomes" id="UP000275941"/>
    </source>
</evidence>
<evidence type="ECO:0000256" key="2">
    <source>
        <dbReference type="ARBA" id="ARBA00022747"/>
    </source>
</evidence>
<dbReference type="SUPFAM" id="SSF116734">
    <property type="entry name" value="DNA methylase specificity domain"/>
    <property type="match status" value="2"/>
</dbReference>
<keyword evidence="5" id="KW-0378">Hydrolase</keyword>
<organism evidence="5 6">
    <name type="scientific">Enterococcus faecalis</name>
    <name type="common">Streptococcus faecalis</name>
    <dbReference type="NCBI Taxonomy" id="1351"/>
    <lineage>
        <taxon>Bacteria</taxon>
        <taxon>Bacillati</taxon>
        <taxon>Bacillota</taxon>
        <taxon>Bacilli</taxon>
        <taxon>Lactobacillales</taxon>
        <taxon>Enterococcaceae</taxon>
        <taxon>Enterococcus</taxon>
    </lineage>
</organism>
<keyword evidence="5" id="KW-0540">Nuclease</keyword>
<keyword evidence="2" id="KW-0680">Restriction system</keyword>
<proteinExistence type="inferred from homology"/>
<dbReference type="GO" id="GO:0003677">
    <property type="term" value="F:DNA binding"/>
    <property type="evidence" value="ECO:0007669"/>
    <property type="project" value="UniProtKB-KW"/>
</dbReference>
<evidence type="ECO:0000259" key="4">
    <source>
        <dbReference type="Pfam" id="PF01420"/>
    </source>
</evidence>
<protein>
    <submittedName>
        <fullName evidence="5">Restriction endonuclease subunit S</fullName>
    </submittedName>
</protein>
<dbReference type="InterPro" id="IPR044946">
    <property type="entry name" value="Restrct_endonuc_typeI_TRD_sf"/>
</dbReference>
<dbReference type="InterPro" id="IPR000055">
    <property type="entry name" value="Restrct_endonuc_typeI_TRD"/>
</dbReference>
<keyword evidence="3" id="KW-0238">DNA-binding</keyword>
<evidence type="ECO:0000256" key="3">
    <source>
        <dbReference type="ARBA" id="ARBA00023125"/>
    </source>
</evidence>
<keyword evidence="5" id="KW-0255">Endonuclease</keyword>
<dbReference type="Pfam" id="PF01420">
    <property type="entry name" value="Methylase_S"/>
    <property type="match status" value="2"/>
</dbReference>
<reference evidence="5 6" key="1">
    <citation type="submission" date="2018-10" db="EMBL/GenBank/DDBJ databases">
        <title>Genotypes and phenotypes of Enterococci isolated from broiler chickens.</title>
        <authorList>
            <person name="Muhammad A.R."/>
            <person name="Diarra M.S."/>
        </authorList>
    </citation>
    <scope>NUCLEOTIDE SEQUENCE [LARGE SCALE GENOMIC DNA]</scope>
    <source>
        <strain evidence="5 6">P7 C A21</strain>
    </source>
</reference>
<sequence length="391" mass="44392">MNRWKQTRLDEFIDFNPRESIPKGKLVKKIAMDKIEPYTRDIDEYELLEFKGGTKFKNGDTLMARITPSLENGKTAKVNLLDDDEIGFGSTEFIVARAKAGISDADFIYYTLSRPDIREIAIKSMAGSSGRQRVQLDVLKNYEVHLPDLIEQQKIAEILKVLDDKIENNRKINHHLATLLQVNLNRHLETAAVKSRIGELDLKVSDHVANGSFKSLKDNVEIVEKPDFALFLRNVDLKNNLNGDRRYVTESSYNFLKKSHLYGHEVIISNVADVGSVHRVPKMNVPMVAGNNVVFLQATNGLLTDYLYVYFKSKFGQHDITSITSGSAQQKFNKTDFRNLEVPILSDEIIKNEITPLLCYMDNNNGETVRLKELRDTLLPKLMTGEISVTA</sequence>
<name>A0A3N3RYE3_ENTFL</name>
<dbReference type="Proteomes" id="UP000275941">
    <property type="component" value="Unassembled WGS sequence"/>
</dbReference>
<evidence type="ECO:0000256" key="1">
    <source>
        <dbReference type="ARBA" id="ARBA00010923"/>
    </source>
</evidence>
<accession>A0A3N3RYE3</accession>
<dbReference type="GO" id="GO:0009307">
    <property type="term" value="P:DNA restriction-modification system"/>
    <property type="evidence" value="ECO:0007669"/>
    <property type="project" value="UniProtKB-KW"/>
</dbReference>
<comment type="similarity">
    <text evidence="1">Belongs to the type-I restriction system S methylase family.</text>
</comment>
<dbReference type="OrthoDB" id="9795776at2"/>
<dbReference type="CDD" id="cd17260">
    <property type="entry name" value="RMtype1_S_EcoEI-TRD1-CR1_like"/>
    <property type="match status" value="1"/>
</dbReference>
<dbReference type="GO" id="GO:0004519">
    <property type="term" value="F:endonuclease activity"/>
    <property type="evidence" value="ECO:0007669"/>
    <property type="project" value="UniProtKB-KW"/>
</dbReference>
<dbReference type="InterPro" id="IPR052021">
    <property type="entry name" value="Type-I_RS_S_subunit"/>
</dbReference>